<gene>
    <name evidence="2" type="ORF">TrRE_jg6660</name>
</gene>
<dbReference type="EMBL" id="BRXZ01000037">
    <property type="protein sequence ID" value="GMI03535.1"/>
    <property type="molecule type" value="Genomic_DNA"/>
</dbReference>
<feature type="region of interest" description="Disordered" evidence="1">
    <location>
        <begin position="683"/>
        <end position="770"/>
    </location>
</feature>
<accession>A0A9W7F4U1</accession>
<feature type="compositionally biased region" description="Basic and acidic residues" evidence="1">
    <location>
        <begin position="544"/>
        <end position="557"/>
    </location>
</feature>
<dbReference type="AlphaFoldDB" id="A0A9W7F4U1"/>
<name>A0A9W7F4U1_9STRA</name>
<feature type="compositionally biased region" description="Low complexity" evidence="1">
    <location>
        <begin position="580"/>
        <end position="600"/>
    </location>
</feature>
<feature type="region of interest" description="Disordered" evidence="1">
    <location>
        <begin position="532"/>
        <end position="612"/>
    </location>
</feature>
<dbReference type="Gene3D" id="1.25.40.10">
    <property type="entry name" value="Tetratricopeptide repeat domain"/>
    <property type="match status" value="1"/>
</dbReference>
<proteinExistence type="predicted"/>
<sequence>MPGRHLKPTANAAKRLPEHSPRERHHHRSSHHKVHNRKSKGKHKHRKHHEDKGQVEEEDEMEEEDVAPITLDKLTKQLDDLHAWAGNTMRTALERFDTKDYGYSINSLTRIIQKLKLILGLKSNHMALLESSPFTIKKRDEIVVPPEESSFPFVDDTAKLSYCFYKRAQCNYHLQKFQFASADVTVALGVCPTSPLLPQLFLLKGLALSSLQQFVDASKMFLEGLKHSPYDRDLKMHFHNSVKAMKQQYHVFSAPTNGSGGAGVGNPTALFDLGGSGFDETLEETLGGRGQIKNPEKGYKDRHANSLINRTSGFVRIHDLLEDEIKFWATYGVYLAKNEIKMDSYSVVNEFKEVLKEVFLHYAEGPDPIEELGAIRVDEKSKGRKSIHQKLAKRKSTKTNGGSTKNLGEGAEKKKERKHTLKGAAKQIMSELAKHGYVRDKSGNGTTANGLKVAELDKSEDQKDAQIASMIKESNEHEAFLPIFVKRSMTGSQFIAACLESGAITMEFGIDHALDALKHVARGIKAHENKLNQHHHHHHHAHLHKVESSGGREEGRGTHLSVEAMLRKVDTESEREISESSESSESSDSDSYSSFNSESQSDSEHEYDAEDLEEELGVEDKLEDFKLSGVTGLSQAYVFASEYTLLFPHFVECITRVILARYGPVVPNEVLERFKKDQEEWNNISNREGDDDDGDDGLGGIAGRGLRGRRRTKARIPGMDGLGGGGGPQPPGGRNRGGGPGDRKWSNVSTSSSNQRRPSHLSNNSAGMANAGMRFGSQQALGFLQQGNDTMKSIASLAVRLSLKVKSDKKKGKKDKEVEENKQIIEKQASKLHKIFTHFAKEMQTGELMELSELVFLVITLQLVDQKLLETDATMTIIASCHYSGTRGQDFITFADFCSAIVHIADYKTYDGVCDKETRIENFFKNQLYPNVGKYTCLHTELW</sequence>
<feature type="compositionally biased region" description="Basic residues" evidence="1">
    <location>
        <begin position="532"/>
        <end position="543"/>
    </location>
</feature>
<feature type="compositionally biased region" description="Basic and acidic residues" evidence="1">
    <location>
        <begin position="565"/>
        <end position="578"/>
    </location>
</feature>
<protein>
    <submittedName>
        <fullName evidence="2">Uncharacterized protein</fullName>
    </submittedName>
</protein>
<dbReference type="Proteomes" id="UP001165082">
    <property type="component" value="Unassembled WGS sequence"/>
</dbReference>
<organism evidence="2 3">
    <name type="scientific">Triparma retinervis</name>
    <dbReference type="NCBI Taxonomy" id="2557542"/>
    <lineage>
        <taxon>Eukaryota</taxon>
        <taxon>Sar</taxon>
        <taxon>Stramenopiles</taxon>
        <taxon>Ochrophyta</taxon>
        <taxon>Bolidophyceae</taxon>
        <taxon>Parmales</taxon>
        <taxon>Triparmaceae</taxon>
        <taxon>Triparma</taxon>
    </lineage>
</organism>
<reference evidence="2" key="1">
    <citation type="submission" date="2022-07" db="EMBL/GenBank/DDBJ databases">
        <title>Genome analysis of Parmales, a sister group of diatoms, reveals the evolutionary specialization of diatoms from phago-mixotrophs to photoautotrophs.</title>
        <authorList>
            <person name="Ban H."/>
            <person name="Sato S."/>
            <person name="Yoshikawa S."/>
            <person name="Kazumasa Y."/>
            <person name="Nakamura Y."/>
            <person name="Ichinomiya M."/>
            <person name="Saitoh K."/>
            <person name="Sato N."/>
            <person name="Blanc-Mathieu R."/>
            <person name="Endo H."/>
            <person name="Kuwata A."/>
            <person name="Ogata H."/>
        </authorList>
    </citation>
    <scope>NUCLEOTIDE SEQUENCE</scope>
</reference>
<comment type="caution">
    <text evidence="2">The sequence shown here is derived from an EMBL/GenBank/DDBJ whole genome shotgun (WGS) entry which is preliminary data.</text>
</comment>
<dbReference type="InterPro" id="IPR011990">
    <property type="entry name" value="TPR-like_helical_dom_sf"/>
</dbReference>
<feature type="compositionally biased region" description="Polar residues" evidence="1">
    <location>
        <begin position="746"/>
        <end position="767"/>
    </location>
</feature>
<evidence type="ECO:0000256" key="1">
    <source>
        <dbReference type="SAM" id="MobiDB-lite"/>
    </source>
</evidence>
<feature type="region of interest" description="Disordered" evidence="1">
    <location>
        <begin position="1"/>
        <end position="63"/>
    </location>
</feature>
<evidence type="ECO:0000313" key="3">
    <source>
        <dbReference type="Proteomes" id="UP001165082"/>
    </source>
</evidence>
<evidence type="ECO:0000313" key="2">
    <source>
        <dbReference type="EMBL" id="GMI03535.1"/>
    </source>
</evidence>
<dbReference type="OrthoDB" id="200341at2759"/>
<keyword evidence="3" id="KW-1185">Reference proteome</keyword>
<feature type="region of interest" description="Disordered" evidence="1">
    <location>
        <begin position="380"/>
        <end position="419"/>
    </location>
</feature>
<dbReference type="SUPFAM" id="SSF48452">
    <property type="entry name" value="TPR-like"/>
    <property type="match status" value="1"/>
</dbReference>
<feature type="compositionally biased region" description="Basic residues" evidence="1">
    <location>
        <begin position="22"/>
        <end position="49"/>
    </location>
</feature>
<feature type="compositionally biased region" description="Basic residues" evidence="1">
    <location>
        <begin position="382"/>
        <end position="397"/>
    </location>
</feature>